<keyword evidence="4" id="KW-1185">Reference proteome</keyword>
<dbReference type="Proteomes" id="UP000087171">
    <property type="component" value="Chromosome Ca1"/>
</dbReference>
<dbReference type="InterPro" id="IPR021792">
    <property type="entry name" value="Beta-fructofuranosidase_N"/>
</dbReference>
<gene>
    <name evidence="5" type="primary">LOC105852298</name>
</gene>
<dbReference type="Gene3D" id="2.115.10.20">
    <property type="entry name" value="Glycosyl hydrolase domain, family 43"/>
    <property type="match status" value="1"/>
</dbReference>
<proteinExistence type="predicted"/>
<evidence type="ECO:0000313" key="5">
    <source>
        <dbReference type="RefSeq" id="XP_012572651.1"/>
    </source>
</evidence>
<evidence type="ECO:0000313" key="4">
    <source>
        <dbReference type="Proteomes" id="UP000087171"/>
    </source>
</evidence>
<dbReference type="EC" id="3.2.1.26" evidence="1"/>
<keyword evidence="2" id="KW-0812">Transmembrane</keyword>
<evidence type="ECO:0000256" key="2">
    <source>
        <dbReference type="SAM" id="Phobius"/>
    </source>
</evidence>
<protein>
    <recommendedName>
        <fullName evidence="1">beta-fructofuranosidase</fullName>
        <ecNumber evidence="1">3.2.1.26</ecNumber>
    </recommendedName>
</protein>
<dbReference type="InterPro" id="IPR023296">
    <property type="entry name" value="Glyco_hydro_beta-prop_sf"/>
</dbReference>
<feature type="transmembrane region" description="Helical" evidence="2">
    <location>
        <begin position="32"/>
        <end position="51"/>
    </location>
</feature>
<keyword evidence="2" id="KW-1133">Transmembrane helix</keyword>
<dbReference type="RefSeq" id="XP_012572651.1">
    <property type="nucleotide sequence ID" value="XM_012717197.2"/>
</dbReference>
<dbReference type="OrthoDB" id="1705396at2759"/>
<dbReference type="AlphaFoldDB" id="A0A1S3ECH8"/>
<dbReference type="SUPFAM" id="SSF75005">
    <property type="entry name" value="Arabinanase/levansucrase/invertase"/>
    <property type="match status" value="1"/>
</dbReference>
<dbReference type="GO" id="GO:0004564">
    <property type="term" value="F:beta-fructofuranosidase activity"/>
    <property type="evidence" value="ECO:0007669"/>
    <property type="project" value="UniProtKB-EC"/>
</dbReference>
<reference evidence="5" key="2">
    <citation type="submission" date="2025-08" db="UniProtKB">
        <authorList>
            <consortium name="RefSeq"/>
        </authorList>
    </citation>
    <scope>IDENTIFICATION</scope>
    <source>
        <tissue evidence="5">Etiolated seedlings</tissue>
    </source>
</reference>
<dbReference type="STRING" id="3827.A0A1S3ECH8"/>
<feature type="domain" description="Beta-fructofuranosidase N-terminal" evidence="3">
    <location>
        <begin position="24"/>
        <end position="103"/>
    </location>
</feature>
<reference evidence="4" key="1">
    <citation type="journal article" date="2013" name="Nat. Biotechnol.">
        <title>Draft genome sequence of chickpea (Cicer arietinum) provides a resource for trait improvement.</title>
        <authorList>
            <person name="Varshney R.K."/>
            <person name="Song C."/>
            <person name="Saxena R.K."/>
            <person name="Azam S."/>
            <person name="Yu S."/>
            <person name="Sharpe A.G."/>
            <person name="Cannon S."/>
            <person name="Baek J."/>
            <person name="Rosen B.D."/>
            <person name="Tar'an B."/>
            <person name="Millan T."/>
            <person name="Zhang X."/>
            <person name="Ramsay L.D."/>
            <person name="Iwata A."/>
            <person name="Wang Y."/>
            <person name="Nelson W."/>
            <person name="Farmer A.D."/>
            <person name="Gaur P.M."/>
            <person name="Soderlund C."/>
            <person name="Penmetsa R.V."/>
            <person name="Xu C."/>
            <person name="Bharti A.K."/>
            <person name="He W."/>
            <person name="Winter P."/>
            <person name="Zhao S."/>
            <person name="Hane J.K."/>
            <person name="Carrasquilla-Garcia N."/>
            <person name="Condie J.A."/>
            <person name="Upadhyaya H.D."/>
            <person name="Luo M.C."/>
            <person name="Thudi M."/>
            <person name="Gowda C.L."/>
            <person name="Singh N.P."/>
            <person name="Lichtenzveig J."/>
            <person name="Gali K.K."/>
            <person name="Rubio J."/>
            <person name="Nadarajan N."/>
            <person name="Dolezel J."/>
            <person name="Bansal K.C."/>
            <person name="Xu X."/>
            <person name="Edwards D."/>
            <person name="Zhang G."/>
            <person name="Kahl G."/>
            <person name="Gil J."/>
            <person name="Singh K.B."/>
            <person name="Datta S.K."/>
            <person name="Jackson S.A."/>
            <person name="Wang J."/>
            <person name="Cook D.R."/>
        </authorList>
    </citation>
    <scope>NUCLEOTIDE SEQUENCE [LARGE SCALE GENOMIC DNA]</scope>
    <source>
        <strain evidence="4">cv. CDC Frontier</strain>
    </source>
</reference>
<name>A0A1S3ECH8_CICAR</name>
<keyword evidence="2" id="KW-0472">Membrane</keyword>
<dbReference type="Pfam" id="PF11837">
    <property type="entry name" value="INV_N"/>
    <property type="match status" value="1"/>
</dbReference>
<evidence type="ECO:0000259" key="3">
    <source>
        <dbReference type="Pfam" id="PF11837"/>
    </source>
</evidence>
<organism evidence="4 5">
    <name type="scientific">Cicer arietinum</name>
    <name type="common">Chickpea</name>
    <name type="synonym">Garbanzo</name>
    <dbReference type="NCBI Taxonomy" id="3827"/>
    <lineage>
        <taxon>Eukaryota</taxon>
        <taxon>Viridiplantae</taxon>
        <taxon>Streptophyta</taxon>
        <taxon>Embryophyta</taxon>
        <taxon>Tracheophyta</taxon>
        <taxon>Spermatophyta</taxon>
        <taxon>Magnoliopsida</taxon>
        <taxon>eudicotyledons</taxon>
        <taxon>Gunneridae</taxon>
        <taxon>Pentapetalae</taxon>
        <taxon>rosids</taxon>
        <taxon>fabids</taxon>
        <taxon>Fabales</taxon>
        <taxon>Fabaceae</taxon>
        <taxon>Papilionoideae</taxon>
        <taxon>50 kb inversion clade</taxon>
        <taxon>NPAAA clade</taxon>
        <taxon>Hologalegina</taxon>
        <taxon>IRL clade</taxon>
        <taxon>Cicereae</taxon>
        <taxon>Cicer</taxon>
    </lineage>
</organism>
<accession>A0A1S3ECH8</accession>
<evidence type="ECO:0000256" key="1">
    <source>
        <dbReference type="ARBA" id="ARBA00012758"/>
    </source>
</evidence>
<sequence>MEANISYDTKTSNIYHALHTPMLNSSKKPSKVIIVTFASIVFLISMVALIINQSQNSFKKIEIIHVTNISSSIKLPRGVAQGVSAKSNSFHFHKVSYNWTNAMISWQRTAFHFQPQKNWMNDPDGFILLGRLSTSLHQKNVPPFWLVL</sequence>